<feature type="domain" description="NADP-dependent oxidoreductase" evidence="1">
    <location>
        <begin position="46"/>
        <end position="320"/>
    </location>
</feature>
<protein>
    <submittedName>
        <fullName evidence="2">Aldo/keto reductase</fullName>
    </submittedName>
</protein>
<dbReference type="Gene3D" id="3.20.20.100">
    <property type="entry name" value="NADP-dependent oxidoreductase domain"/>
    <property type="match status" value="1"/>
</dbReference>
<gene>
    <name evidence="2" type="ORF">ACFFGH_30360</name>
</gene>
<comment type="caution">
    <text evidence="2">The sequence shown here is derived from an EMBL/GenBank/DDBJ whole genome shotgun (WGS) entry which is preliminary data.</text>
</comment>
<accession>A0ABV6RYU9</accession>
<dbReference type="InterPro" id="IPR050523">
    <property type="entry name" value="AKR_Detox_Biosynth"/>
</dbReference>
<dbReference type="SUPFAM" id="SSF51430">
    <property type="entry name" value="NAD(P)-linked oxidoreductase"/>
    <property type="match status" value="1"/>
</dbReference>
<evidence type="ECO:0000313" key="3">
    <source>
        <dbReference type="Proteomes" id="UP001589896"/>
    </source>
</evidence>
<dbReference type="Proteomes" id="UP001589896">
    <property type="component" value="Unassembled WGS sequence"/>
</dbReference>
<dbReference type="PANTHER" id="PTHR43364">
    <property type="entry name" value="NADH-SPECIFIC METHYLGLYOXAL REDUCTASE-RELATED"/>
    <property type="match status" value="1"/>
</dbReference>
<dbReference type="Pfam" id="PF00248">
    <property type="entry name" value="Aldo_ket_red"/>
    <property type="match status" value="1"/>
</dbReference>
<evidence type="ECO:0000313" key="2">
    <source>
        <dbReference type="EMBL" id="MFC0682155.1"/>
    </source>
</evidence>
<dbReference type="RefSeq" id="WP_386675903.1">
    <property type="nucleotide sequence ID" value="NZ_JBHLTG010000011.1"/>
</dbReference>
<evidence type="ECO:0000259" key="1">
    <source>
        <dbReference type="Pfam" id="PF00248"/>
    </source>
</evidence>
<keyword evidence="3" id="KW-1185">Reference proteome</keyword>
<dbReference type="PANTHER" id="PTHR43364:SF6">
    <property type="entry name" value="OXIDOREDUCTASE-RELATED"/>
    <property type="match status" value="1"/>
</dbReference>
<sequence>MEATEPKDAAQVLQPVLTPRALATTGITVFPVAVDGSVFGWAAGIEHTLEVLDAFVGGGGQLISTADHYAGGRSEVMIGTWLARRGVRDKVLLATKIGRHPDNPGLSPRSVTNAVEASLERFGTDRIDVLSFDGDHPETPVDETLEAADALLRAGKIRFLGETGYSTARLREIHRIASTAAYPTFQVALSPYNLLERVFVEQELAPVVRELGMSLIARLPLADGYLTGNYRTRDMLPDSVMFAGAFRHIGRKGNKVLAALEQVAQEQSRSLATIALAWVLAKPGVTAAAVRARGADQLHELLAATEVQLTRQQMAALDAASA</sequence>
<reference evidence="2 3" key="1">
    <citation type="submission" date="2024-09" db="EMBL/GenBank/DDBJ databases">
        <authorList>
            <person name="Sun Q."/>
            <person name="Mori K."/>
        </authorList>
    </citation>
    <scope>NUCLEOTIDE SEQUENCE [LARGE SCALE GENOMIC DNA]</scope>
    <source>
        <strain evidence="2 3">KCTC 23076</strain>
    </source>
</reference>
<organism evidence="2 3">
    <name type="scientific">Lysobacter korlensis</name>
    <dbReference type="NCBI Taxonomy" id="553636"/>
    <lineage>
        <taxon>Bacteria</taxon>
        <taxon>Pseudomonadati</taxon>
        <taxon>Pseudomonadota</taxon>
        <taxon>Gammaproteobacteria</taxon>
        <taxon>Lysobacterales</taxon>
        <taxon>Lysobacteraceae</taxon>
        <taxon>Lysobacter</taxon>
    </lineage>
</organism>
<dbReference type="InterPro" id="IPR036812">
    <property type="entry name" value="NAD(P)_OxRdtase_dom_sf"/>
</dbReference>
<dbReference type="InterPro" id="IPR023210">
    <property type="entry name" value="NADP_OxRdtase_dom"/>
</dbReference>
<proteinExistence type="predicted"/>
<dbReference type="EMBL" id="JBHLTG010000011">
    <property type="protein sequence ID" value="MFC0682155.1"/>
    <property type="molecule type" value="Genomic_DNA"/>
</dbReference>
<name>A0ABV6RYU9_9GAMM</name>